<dbReference type="InterPro" id="IPR023907">
    <property type="entry name" value="Non-F420_Flavin_OxRdtase"/>
</dbReference>
<geneLocation type="plasmid" evidence="3 4">
    <name>pR132503</name>
</geneLocation>
<dbReference type="InterPro" id="IPR019945">
    <property type="entry name" value="F420_G6P_DH-rel"/>
</dbReference>
<dbReference type="InterPro" id="IPR036661">
    <property type="entry name" value="Luciferase-like_sf"/>
</dbReference>
<dbReference type="InterPro" id="IPR011251">
    <property type="entry name" value="Luciferase-like_dom"/>
</dbReference>
<evidence type="ECO:0000259" key="2">
    <source>
        <dbReference type="Pfam" id="PF00296"/>
    </source>
</evidence>
<dbReference type="InterPro" id="IPR050564">
    <property type="entry name" value="F420-G6PD/mer"/>
</dbReference>
<proteinExistence type="predicted"/>
<reference evidence="3 4" key="1">
    <citation type="journal article" date="2010" name="Stand. Genomic Sci.">
        <title>Complete genome sequence of Rhizobium leguminosarum bv. trifolii strain WSM1325, an effective microsymbiont of annual Mediterranean clovers.</title>
        <authorList>
            <person name="Reeve W."/>
            <person name="O'Hara G."/>
            <person name="Chain P."/>
            <person name="Ardley J."/>
            <person name="Brau L."/>
            <person name="Nandesena K."/>
            <person name="Tiwari R."/>
            <person name="Copeland A."/>
            <person name="Nolan M."/>
            <person name="Han C."/>
            <person name="Brettin T."/>
            <person name="Land M."/>
            <person name="Ovchinikova G."/>
            <person name="Ivanova N."/>
            <person name="Mavromatis K."/>
            <person name="Markowitz V."/>
            <person name="Kyrpides N."/>
            <person name="Melino V."/>
            <person name="Denton M."/>
            <person name="Yates R."/>
            <person name="Howieson J."/>
        </authorList>
    </citation>
    <scope>NUCLEOTIDE SEQUENCE [LARGE SCALE GENOMIC DNA]</scope>
    <source>
        <strain evidence="4">WSM1325</strain>
        <plasmid evidence="4">Plasmid pR132503</plasmid>
    </source>
</reference>
<dbReference type="SUPFAM" id="SSF51679">
    <property type="entry name" value="Bacterial luciferase-like"/>
    <property type="match status" value="1"/>
</dbReference>
<accession>C6B927</accession>
<dbReference type="NCBIfam" id="TIGR03557">
    <property type="entry name" value="F420_G6P_family"/>
    <property type="match status" value="1"/>
</dbReference>
<evidence type="ECO:0000313" key="3">
    <source>
        <dbReference type="EMBL" id="ACS60415.1"/>
    </source>
</evidence>
<dbReference type="AlphaFoldDB" id="C6B927"/>
<dbReference type="CDD" id="cd01097">
    <property type="entry name" value="Tetrahydromethanopterin_reductase"/>
    <property type="match status" value="1"/>
</dbReference>
<dbReference type="Proteomes" id="UP000002256">
    <property type="component" value="Plasmid pR132503"/>
</dbReference>
<dbReference type="Pfam" id="PF00296">
    <property type="entry name" value="Bac_luciferase"/>
    <property type="match status" value="1"/>
</dbReference>
<evidence type="ECO:0000256" key="1">
    <source>
        <dbReference type="ARBA" id="ARBA00023002"/>
    </source>
</evidence>
<evidence type="ECO:0000313" key="4">
    <source>
        <dbReference type="Proteomes" id="UP000002256"/>
    </source>
</evidence>
<dbReference type="PANTHER" id="PTHR43244:SF1">
    <property type="entry name" value="5,10-METHYLENETETRAHYDROMETHANOPTERIN REDUCTASE"/>
    <property type="match status" value="1"/>
</dbReference>
<keyword evidence="3" id="KW-0614">Plasmid</keyword>
<sequence>MLIGYHASHEQFSPSELLCFVQAAERAGFGAVMTSDHIAPWSEEQGNSGNNWAWLGAALATTSLPFGSLAIPGGWRYHPALLAHLAGTLAEMYPNRFRWIAVGSGEALNESVVGSGWPEKAERDARLRAGAGIVRDLLRGETVTVRYPWFAVEEAKLWSLAERPPAIFGAALSAKTAGWMGDWVDGLITVRKSKESMQELVGRFEDNGGHGKPLVLQLQVSWAMSREEARLAAWERWRNAAVPPTVLADLKRPKDFDEVTNTLRPEDIEEFVPLITEGSELLEIISELASCGFEEVYLHNVSLDQHGFMRFMAQEVLPHIR</sequence>
<gene>
    <name evidence="3" type="ordered locus">Rleg_5600</name>
</gene>
<dbReference type="KEGG" id="rlg:Rleg_5600"/>
<dbReference type="PANTHER" id="PTHR43244">
    <property type="match status" value="1"/>
</dbReference>
<protein>
    <submittedName>
        <fullName evidence="3">Dehydrogenase/flavin-dependent oxidoreductase protein</fullName>
    </submittedName>
</protein>
<dbReference type="Gene3D" id="3.20.20.30">
    <property type="entry name" value="Luciferase-like domain"/>
    <property type="match status" value="1"/>
</dbReference>
<dbReference type="EMBL" id="CP001625">
    <property type="protein sequence ID" value="ACS60415.1"/>
    <property type="molecule type" value="Genomic_DNA"/>
</dbReference>
<keyword evidence="1" id="KW-0560">Oxidoreductase</keyword>
<organism evidence="3 4">
    <name type="scientific">Rhizobium leguminosarum bv. trifolii (strain WSM1325)</name>
    <dbReference type="NCBI Taxonomy" id="395491"/>
    <lineage>
        <taxon>Bacteria</taxon>
        <taxon>Pseudomonadati</taxon>
        <taxon>Pseudomonadota</taxon>
        <taxon>Alphaproteobacteria</taxon>
        <taxon>Hyphomicrobiales</taxon>
        <taxon>Rhizobiaceae</taxon>
        <taxon>Rhizobium/Agrobacterium group</taxon>
        <taxon>Rhizobium</taxon>
    </lineage>
</organism>
<name>C6B927_RHILS</name>
<dbReference type="GO" id="GO:0016705">
    <property type="term" value="F:oxidoreductase activity, acting on paired donors, with incorporation or reduction of molecular oxygen"/>
    <property type="evidence" value="ECO:0007669"/>
    <property type="project" value="InterPro"/>
</dbReference>
<dbReference type="NCBIfam" id="TIGR03885">
    <property type="entry name" value="flavin_revert"/>
    <property type="match status" value="1"/>
</dbReference>
<feature type="domain" description="Luciferase-like" evidence="2">
    <location>
        <begin position="8"/>
        <end position="270"/>
    </location>
</feature>
<dbReference type="OrthoDB" id="180193at2"/>
<dbReference type="HOGENOM" id="CLU_027853_4_0_5"/>